<sequence>LLFFGALSLALSQRPVPGHVREGALAITLDAPVVEEKAKFEPTALLLAGGSGRKEILARDLVRAIEAAADDGRIRAVTVDLEDFGGARA</sequence>
<dbReference type="EMBL" id="JBBAYM010000364">
    <property type="protein sequence ID" value="MEI5617231.1"/>
    <property type="molecule type" value="Genomic_DNA"/>
</dbReference>
<feature type="non-terminal residue" evidence="1">
    <location>
        <position position="89"/>
    </location>
</feature>
<comment type="caution">
    <text evidence="1">The sequence shown here is derived from an EMBL/GenBank/DDBJ whole genome shotgun (WGS) entry which is preliminary data.</text>
</comment>
<proteinExistence type="predicted"/>
<reference evidence="1 2" key="1">
    <citation type="submission" date="2024-03" db="EMBL/GenBank/DDBJ databases">
        <title>First Report of Pectobacterium brasiliscabiei causing potato scab in china.</title>
        <authorList>
            <person name="Handique U."/>
        </authorList>
    </citation>
    <scope>NUCLEOTIDE SEQUENCE [LARGE SCALE GENOMIC DNA]</scope>
    <source>
        <strain evidence="1 2">ZRIMU1503</strain>
    </source>
</reference>
<dbReference type="Gene3D" id="3.90.226.10">
    <property type="entry name" value="2-enoyl-CoA Hydratase, Chain A, domain 1"/>
    <property type="match status" value="1"/>
</dbReference>
<organism evidence="1 2">
    <name type="scientific">Streptomyces brasiliscabiei</name>
    <dbReference type="NCBI Taxonomy" id="2736302"/>
    <lineage>
        <taxon>Bacteria</taxon>
        <taxon>Bacillati</taxon>
        <taxon>Actinomycetota</taxon>
        <taxon>Actinomycetes</taxon>
        <taxon>Kitasatosporales</taxon>
        <taxon>Streptomycetaceae</taxon>
        <taxon>Streptomyces</taxon>
    </lineage>
</organism>
<dbReference type="Proteomes" id="UP001365781">
    <property type="component" value="Unassembled WGS sequence"/>
</dbReference>
<evidence type="ECO:0000313" key="1">
    <source>
        <dbReference type="EMBL" id="MEI5617231.1"/>
    </source>
</evidence>
<keyword evidence="2" id="KW-1185">Reference proteome</keyword>
<accession>A0ABU8GXK7</accession>
<dbReference type="RefSeq" id="WP_336559121.1">
    <property type="nucleotide sequence ID" value="NZ_JBBAYM010000364.1"/>
</dbReference>
<protein>
    <submittedName>
        <fullName evidence="1">Uncharacterized protein</fullName>
    </submittedName>
</protein>
<feature type="non-terminal residue" evidence="1">
    <location>
        <position position="1"/>
    </location>
</feature>
<gene>
    <name evidence="1" type="ORF">WB403_49930</name>
</gene>
<name>A0ABU8GXK7_9ACTN</name>
<evidence type="ECO:0000313" key="2">
    <source>
        <dbReference type="Proteomes" id="UP001365781"/>
    </source>
</evidence>